<dbReference type="PANTHER" id="PTHR42973:SF39">
    <property type="entry name" value="FAD-BINDING PCMH-TYPE DOMAIN-CONTAINING PROTEIN"/>
    <property type="match status" value="1"/>
</dbReference>
<comment type="cofactor">
    <cofactor evidence="1">
        <name>FAD</name>
        <dbReference type="ChEBI" id="CHEBI:57692"/>
    </cofactor>
</comment>
<dbReference type="InterPro" id="IPR016167">
    <property type="entry name" value="FAD-bd_PCMH_sub1"/>
</dbReference>
<comment type="caution">
    <text evidence="7">The sequence shown here is derived from an EMBL/GenBank/DDBJ whole genome shotgun (WGS) entry which is preliminary data.</text>
</comment>
<evidence type="ECO:0000313" key="8">
    <source>
        <dbReference type="Proteomes" id="UP000011543"/>
    </source>
</evidence>
<keyword evidence="3" id="KW-0285">Flavoprotein</keyword>
<dbReference type="InterPro" id="IPR012951">
    <property type="entry name" value="BBE"/>
</dbReference>
<evidence type="ECO:0000256" key="1">
    <source>
        <dbReference type="ARBA" id="ARBA00001974"/>
    </source>
</evidence>
<reference evidence="7 8" key="1">
    <citation type="journal article" date="2014" name="PLoS Genet.">
        <title>Phylogenetically driven sequencing of extremely halophilic archaea reveals strategies for static and dynamic osmo-response.</title>
        <authorList>
            <person name="Becker E.A."/>
            <person name="Seitzer P.M."/>
            <person name="Tritt A."/>
            <person name="Larsen D."/>
            <person name="Krusor M."/>
            <person name="Yao A.I."/>
            <person name="Wu D."/>
            <person name="Madern D."/>
            <person name="Eisen J.A."/>
            <person name="Darling A.E."/>
            <person name="Facciotti M.T."/>
        </authorList>
    </citation>
    <scope>NUCLEOTIDE SEQUENCE [LARGE SCALE GENOMIC DNA]</scope>
    <source>
        <strain evidence="8">ATCC 43099 / DSM 3394 / CCM 3739 / CIP 104546 / IAM 13178 / JCM 8861 / NBRC 102185 / NCIMB 2190 / MS3</strain>
    </source>
</reference>
<accession>L9UQX4</accession>
<keyword evidence="4" id="KW-0274">FAD</keyword>
<dbReference type="PROSITE" id="PS51387">
    <property type="entry name" value="FAD_PCMH"/>
    <property type="match status" value="1"/>
</dbReference>
<dbReference type="SUPFAM" id="SSF56176">
    <property type="entry name" value="FAD-binding/transporter-associated domain-like"/>
    <property type="match status" value="1"/>
</dbReference>
<dbReference type="PANTHER" id="PTHR42973">
    <property type="entry name" value="BINDING OXIDOREDUCTASE, PUTATIVE (AFU_ORTHOLOGUE AFUA_1G17690)-RELATED"/>
    <property type="match status" value="1"/>
</dbReference>
<proteinExistence type="inferred from homology"/>
<evidence type="ECO:0000259" key="6">
    <source>
        <dbReference type="PROSITE" id="PS51387"/>
    </source>
</evidence>
<comment type="similarity">
    <text evidence="2">Belongs to the oxygen-dependent FAD-linked oxidoreductase family.</text>
</comment>
<dbReference type="Proteomes" id="UP000011543">
    <property type="component" value="Unassembled WGS sequence"/>
</dbReference>
<sequence>MAVRSGGHNVSGSAVCDDGMVIDLAEMNGVWVDPDERTVWAQAGATLGDVDHETQVFGLATPLGVVSDTGVAGLTLGGGIGHLRNKYGLSCDNLTSVGIVTADGEYCTASENENEELFWGLRGGGGTFGIVTGFEFDLHPVGPEVATGLVFYPGDLAVTVLPAFRDYEESAPDELTTLVSMGVFPEEELFPVDAVDKFKIAILGVYADAPGQGETVIEPLRKLGEPLADFSGRIPYTEFQQLFDDDYPDGMRYYWKSLYLASLSDDVIHRSLEWAEAAPSRLSTVDIWPLGGAIADVGHDESAFAGREAPYLLGVEANWEDPRQDGANVEWARDCLDDMRQFSDGSVYLNFPGFYEDSDEMLETTFGDAYDRLVALKNEYDPTNLFSPTQNIEPTTW</sequence>
<dbReference type="GO" id="GO:0071949">
    <property type="term" value="F:FAD binding"/>
    <property type="evidence" value="ECO:0007669"/>
    <property type="project" value="InterPro"/>
</dbReference>
<dbReference type="AlphaFoldDB" id="L9UQX4"/>
<dbReference type="GO" id="GO:0016491">
    <property type="term" value="F:oxidoreductase activity"/>
    <property type="evidence" value="ECO:0007669"/>
    <property type="project" value="UniProtKB-KW"/>
</dbReference>
<organism evidence="7 8">
    <name type="scientific">Natrialba magadii (strain ATCC 43099 / DSM 3394 / CCM 3739 / CIP 104546 / IAM 13178 / JCM 8861 / NBRC 102185 / NCIMB 2190 / MS3)</name>
    <name type="common">Natronobacterium magadii</name>
    <dbReference type="NCBI Taxonomy" id="547559"/>
    <lineage>
        <taxon>Archaea</taxon>
        <taxon>Methanobacteriati</taxon>
        <taxon>Methanobacteriota</taxon>
        <taxon>Stenosarchaea group</taxon>
        <taxon>Halobacteria</taxon>
        <taxon>Halobacteriales</taxon>
        <taxon>Natrialbaceae</taxon>
        <taxon>Natrialba</taxon>
    </lineage>
</organism>
<dbReference type="Pfam" id="PF01565">
    <property type="entry name" value="FAD_binding_4"/>
    <property type="match status" value="1"/>
</dbReference>
<protein>
    <submittedName>
        <fullName evidence="7">FAD linked oxidase domain-containing protein</fullName>
    </submittedName>
</protein>
<name>L9UQX4_NATMM</name>
<evidence type="ECO:0000313" key="7">
    <source>
        <dbReference type="EMBL" id="ELY27137.1"/>
    </source>
</evidence>
<evidence type="ECO:0000256" key="5">
    <source>
        <dbReference type="ARBA" id="ARBA00023002"/>
    </source>
</evidence>
<dbReference type="InterPro" id="IPR016164">
    <property type="entry name" value="FAD-linked_Oxase-like_C"/>
</dbReference>
<dbReference type="InterPro" id="IPR006094">
    <property type="entry name" value="Oxid_FAD_bind_N"/>
</dbReference>
<gene>
    <name evidence="7" type="ORF">C500_14905</name>
</gene>
<evidence type="ECO:0000256" key="3">
    <source>
        <dbReference type="ARBA" id="ARBA00022630"/>
    </source>
</evidence>
<dbReference type="SUPFAM" id="SSF55103">
    <property type="entry name" value="FAD-linked oxidases, C-terminal domain"/>
    <property type="match status" value="1"/>
</dbReference>
<dbReference type="InterPro" id="IPR050416">
    <property type="entry name" value="FAD-linked_Oxidoreductase"/>
</dbReference>
<keyword evidence="5" id="KW-0560">Oxidoreductase</keyword>
<dbReference type="PATRIC" id="fig|547559.17.peg.2941"/>
<dbReference type="InterPro" id="IPR036318">
    <property type="entry name" value="FAD-bd_PCMH-like_sf"/>
</dbReference>
<dbReference type="InterPro" id="IPR016166">
    <property type="entry name" value="FAD-bd_PCMH"/>
</dbReference>
<evidence type="ECO:0000256" key="2">
    <source>
        <dbReference type="ARBA" id="ARBA00005466"/>
    </source>
</evidence>
<dbReference type="Pfam" id="PF08031">
    <property type="entry name" value="BBE"/>
    <property type="match status" value="1"/>
</dbReference>
<dbReference type="Gene3D" id="3.40.462.20">
    <property type="match status" value="1"/>
</dbReference>
<dbReference type="InterPro" id="IPR016169">
    <property type="entry name" value="FAD-bd_PCMH_sub2"/>
</dbReference>
<dbReference type="Gene3D" id="3.30.43.10">
    <property type="entry name" value="Uridine Diphospho-n-acetylenolpyruvylglucosamine Reductase, domain 2"/>
    <property type="match status" value="1"/>
</dbReference>
<evidence type="ECO:0000256" key="4">
    <source>
        <dbReference type="ARBA" id="ARBA00022827"/>
    </source>
</evidence>
<dbReference type="EMBL" id="AOHS01000050">
    <property type="protein sequence ID" value="ELY27137.1"/>
    <property type="molecule type" value="Genomic_DNA"/>
</dbReference>
<dbReference type="Gene3D" id="3.30.465.10">
    <property type="match status" value="1"/>
</dbReference>
<feature type="domain" description="FAD-binding PCMH-type" evidence="6">
    <location>
        <begin position="1"/>
        <end position="141"/>
    </location>
</feature>